<dbReference type="EMBL" id="JAACJO010000002">
    <property type="protein sequence ID" value="KAF5361898.1"/>
    <property type="molecule type" value="Genomic_DNA"/>
</dbReference>
<dbReference type="Gene3D" id="3.40.640.10">
    <property type="entry name" value="Type I PLP-dependent aspartate aminotransferase-like (Major domain)"/>
    <property type="match status" value="1"/>
</dbReference>
<comment type="caution">
    <text evidence="3">The sequence shown here is derived from an EMBL/GenBank/DDBJ whole genome shotgun (WGS) entry which is preliminary data.</text>
</comment>
<organism evidence="3 4">
    <name type="scientific">Leucocoprinus leucothites</name>
    <dbReference type="NCBI Taxonomy" id="201217"/>
    <lineage>
        <taxon>Eukaryota</taxon>
        <taxon>Fungi</taxon>
        <taxon>Dikarya</taxon>
        <taxon>Basidiomycota</taxon>
        <taxon>Agaricomycotina</taxon>
        <taxon>Agaricomycetes</taxon>
        <taxon>Agaricomycetidae</taxon>
        <taxon>Agaricales</taxon>
        <taxon>Agaricineae</taxon>
        <taxon>Agaricaceae</taxon>
        <taxon>Leucocoprinus</taxon>
    </lineage>
</organism>
<protein>
    <recommendedName>
        <fullName evidence="2">Aminotransferase class V domain-containing protein</fullName>
    </recommendedName>
</protein>
<sequence>MENVDPADLYRQGPPTFGHELLKYFPLDPDYINLNNGSFGTAPYVVHKVANDLTLKLEANPDRFLRLDYLQYLTDVREKLAKMVNAQRDEIVLVPNASVGINTVLRNFEWEKDDVIICFNTSYNSVHKTAYNLGDISPNPTVSEIQLLFPTTPQQIIDQFRDHVKGLPKPEGKKRVAIIDSIISNPGALIPWKELVKICKEEGVWSVVDAAHSIGQEQKIDLTEAAPDFWTSNCHKWLHAKRAVAMLYIPERNRNLIKTSLPTSYAYKPVAERTLQDFLAQWEWNGTMDWIPFLIIGAALDFRKWIGGEAKIFEYCHNLVLEGGKRMAEIFGTQVMDPNGEFTLNMVNVELPFPASIPLSSKVDMLFKRKMLIGRNAYSAHFYHNGRWWTRCSAQVYNEIQDFEKIAKIWIEVCDEVKREVEADSK</sequence>
<reference evidence="3 4" key="1">
    <citation type="journal article" date="2020" name="ISME J.">
        <title>Uncovering the hidden diversity of litter-decomposition mechanisms in mushroom-forming fungi.</title>
        <authorList>
            <person name="Floudas D."/>
            <person name="Bentzer J."/>
            <person name="Ahren D."/>
            <person name="Johansson T."/>
            <person name="Persson P."/>
            <person name="Tunlid A."/>
        </authorList>
    </citation>
    <scope>NUCLEOTIDE SEQUENCE [LARGE SCALE GENOMIC DNA]</scope>
    <source>
        <strain evidence="3 4">CBS 146.42</strain>
    </source>
</reference>
<evidence type="ECO:0000259" key="2">
    <source>
        <dbReference type="Pfam" id="PF00266"/>
    </source>
</evidence>
<dbReference type="OrthoDB" id="5978656at2759"/>
<dbReference type="Proteomes" id="UP000559027">
    <property type="component" value="Unassembled WGS sequence"/>
</dbReference>
<keyword evidence="4" id="KW-1185">Reference proteome</keyword>
<dbReference type="AlphaFoldDB" id="A0A8H5LLV3"/>
<feature type="domain" description="Aminotransferase class V" evidence="2">
    <location>
        <begin position="70"/>
        <end position="350"/>
    </location>
</feature>
<dbReference type="InterPro" id="IPR000192">
    <property type="entry name" value="Aminotrans_V_dom"/>
</dbReference>
<accession>A0A8H5LLV3</accession>
<dbReference type="PANTHER" id="PTHR43092">
    <property type="entry name" value="L-CYSTEINE DESULFHYDRASE"/>
    <property type="match status" value="1"/>
</dbReference>
<dbReference type="PANTHER" id="PTHR43092:SF2">
    <property type="entry name" value="HERCYNYLCYSTEINE SULFOXIDE LYASE"/>
    <property type="match status" value="1"/>
</dbReference>
<dbReference type="InterPro" id="IPR015422">
    <property type="entry name" value="PyrdxlP-dep_Trfase_small"/>
</dbReference>
<dbReference type="Gene3D" id="3.90.1150.10">
    <property type="entry name" value="Aspartate Aminotransferase, domain 1"/>
    <property type="match status" value="1"/>
</dbReference>
<name>A0A8H5LLV3_9AGAR</name>
<dbReference type="Pfam" id="PF00266">
    <property type="entry name" value="Aminotran_5"/>
    <property type="match status" value="1"/>
</dbReference>
<proteinExistence type="predicted"/>
<keyword evidence="1" id="KW-0663">Pyridoxal phosphate</keyword>
<dbReference type="InterPro" id="IPR015421">
    <property type="entry name" value="PyrdxlP-dep_Trfase_major"/>
</dbReference>
<dbReference type="SUPFAM" id="SSF53383">
    <property type="entry name" value="PLP-dependent transferases"/>
    <property type="match status" value="1"/>
</dbReference>
<evidence type="ECO:0000313" key="3">
    <source>
        <dbReference type="EMBL" id="KAF5361898.1"/>
    </source>
</evidence>
<gene>
    <name evidence="3" type="ORF">D9756_002035</name>
</gene>
<dbReference type="InterPro" id="IPR015424">
    <property type="entry name" value="PyrdxlP-dep_Trfase"/>
</dbReference>
<evidence type="ECO:0000313" key="4">
    <source>
        <dbReference type="Proteomes" id="UP000559027"/>
    </source>
</evidence>
<evidence type="ECO:0000256" key="1">
    <source>
        <dbReference type="ARBA" id="ARBA00022898"/>
    </source>
</evidence>